<dbReference type="AlphaFoldDB" id="G5EEH0"/>
<dbReference type="FunCoup" id="G5EEH0">
    <property type="interactions" value="63"/>
</dbReference>
<dbReference type="STRING" id="6239.K08H10.7.1"/>
<dbReference type="GO" id="GO:0035194">
    <property type="term" value="P:regulatory ncRNA-mediated post-transcriptional gene silencing"/>
    <property type="evidence" value="ECO:0000315"/>
    <property type="project" value="WormBase"/>
</dbReference>
<evidence type="ECO:0000313" key="4">
    <source>
        <dbReference type="Proteomes" id="UP000001940"/>
    </source>
</evidence>
<dbReference type="Reactome" id="R-CEL-203927">
    <property type="pathway name" value="MicroRNA (miRNA) biogenesis"/>
</dbReference>
<dbReference type="CDD" id="cd02846">
    <property type="entry name" value="PAZ_argonaute_like"/>
    <property type="match status" value="1"/>
</dbReference>
<dbReference type="IntAct" id="G5EEH0">
    <property type="interactions" value="3"/>
</dbReference>
<dbReference type="EMBL" id="AF180730">
    <property type="protein sequence ID" value="AAF06159.1"/>
    <property type="molecule type" value="mRNA"/>
</dbReference>
<feature type="domain" description="Piwi" evidence="1">
    <location>
        <begin position="619"/>
        <end position="985"/>
    </location>
</feature>
<evidence type="ECO:0000313" key="2">
    <source>
        <dbReference type="EMBL" id="AAF06159.1"/>
    </source>
</evidence>
<dbReference type="OrthoDB" id="10252740at2759"/>
<dbReference type="Pfam" id="PF02171">
    <property type="entry name" value="Piwi"/>
    <property type="match status" value="1"/>
</dbReference>
<keyword evidence="6" id="KW-1267">Proteomics identification</keyword>
<dbReference type="Gene3D" id="2.170.260.10">
    <property type="entry name" value="paz domain"/>
    <property type="match status" value="1"/>
</dbReference>
<dbReference type="CTD" id="179393"/>
<dbReference type="GO" id="GO:0005737">
    <property type="term" value="C:cytoplasm"/>
    <property type="evidence" value="ECO:0000318"/>
    <property type="project" value="GO_Central"/>
</dbReference>
<dbReference type="Reactome" id="R-CEL-426486">
    <property type="pathway name" value="Small interfering RNA (siRNA) biogenesis"/>
</dbReference>
<dbReference type="SUPFAM" id="SSF101690">
    <property type="entry name" value="PAZ domain"/>
    <property type="match status" value="1"/>
</dbReference>
<dbReference type="CDD" id="cd04657">
    <property type="entry name" value="Piwi_ago-like"/>
    <property type="match status" value="1"/>
</dbReference>
<dbReference type="GO" id="GO:0036464">
    <property type="term" value="C:cytoplasmic ribonucleoprotein granule"/>
    <property type="evidence" value="ECO:0000318"/>
    <property type="project" value="GO_Central"/>
</dbReference>
<dbReference type="InterPro" id="IPR036085">
    <property type="entry name" value="PAZ_dom_sf"/>
</dbReference>
<sequence length="1020" mass="118804">MSSNFPELEKGFYRHSLDPEMKWLARPTGKCDGKFYEKKVLLLVNWFKFSSKIYDREYYEYEVKMTKEVLNRKPGKPFPKKTEIPIPDRAKLFWQHLRHEKKQTDFILEDYVFDEKDTVYSVCRLNTVTSKMLVSEKVVKKDSEKKDEKDLEKKILYTMILTYRKKFHLNFSRENPEKDEEANRSYKFLKNVMTQKVRYAPFVNEEIKVQFAKNFVYDNNSILRVPESFHDPNRFEQSLEVAPRIEAWFGIYIGIKELFDGEPVLNFAIVDKLFYNAPKMSLLDYLLLIVDPQSCNDDVRKDLKTKLMAGKMTIRQAARPRIRQLLENLKLKCAEVWDNEMSRLTERHLTFLDLCEENSLVYKVTGKSDRGRNAKKYDTTLFKIYEENKKFIEFPHLPLVKVKSGAKEYAVPMEHLEVHEKPQRYKNRIDLVMQDKFLKRATRKPHDYKENTLKMLKELDFSSEELNFVERFGLCSKLQMIECPGKVLKEPMLVNSVNEQIKMTPVIRGFQEKQLNVVPEKELCCAVFVVNETAGNPCLEENDVVKFYTELIGGCKFRGIRIGANENRGAQSIMYDATKNEYAFYKNCTLNTGIGRFEIAATEAKNMFERLPDKEQKVLMFIIISKRQLNAYGFVKHYCDHTIGVANQHITSETVTKALASLRHEKGSKRIFYQIALKINAKLGGINQELDWSEIAEISPEEKERRKTMPLTMYVGIDVTHPTSYSGIDYSIAAVVASINPGGTIYRNMIVTQEECRPGERAVAHGRERTDILEAKFVKLLREFAENNDNRAPAHIVVYRDGVSDSEMLRVSHDELRSLKSEVKQFMSERDGEDPEPKYTFIVIQKRHNTRLLRRMEKDKPVVNKDLTPAETDVAVAAVKQWEEDMKESKETGIVNPSSGTTVDKLIVSKYKFDFFLASHHGVLGTSRPGHYTVMYDDKGMSQDEVYKMTYGLAFLSARCRKPISLPVPVHYAHLSCEKAKELYRTYKEHYIGDYAQPRTRHEMEHFLQTNVKYPGMSFA</sequence>
<dbReference type="PANTHER" id="PTHR22891">
    <property type="entry name" value="EUKARYOTIC TRANSLATION INITIATION FACTOR 2C"/>
    <property type="match status" value="1"/>
</dbReference>
<dbReference type="HOGENOM" id="CLU_012682_0_0_1"/>
<dbReference type="SMART" id="SM00950">
    <property type="entry name" value="Piwi"/>
    <property type="match status" value="1"/>
</dbReference>
<dbReference type="GO" id="GO:0016442">
    <property type="term" value="C:RISC complex"/>
    <property type="evidence" value="ECO:0000314"/>
    <property type="project" value="WormBase"/>
</dbReference>
<reference evidence="2" key="2">
    <citation type="journal article" date="1999" name="Cell">
        <title>The rde-1 gene, RNA interference, and transposon silencing in C. elegans.</title>
        <authorList>
            <person name="Tabara H."/>
            <person name="Sarkissian M."/>
            <person name="Kelly W.G."/>
            <person name="Fleenor J."/>
            <person name="Grishok A."/>
            <person name="Timmons L."/>
            <person name="Fire A."/>
            <person name="Mello C.C."/>
        </authorList>
    </citation>
    <scope>NUCLEOTIDE SEQUENCE</scope>
</reference>
<dbReference type="Reactome" id="R-CEL-5578749">
    <property type="pathway name" value="Transcriptional regulation by small RNAs"/>
</dbReference>
<dbReference type="SUPFAM" id="SSF53098">
    <property type="entry name" value="Ribonuclease H-like"/>
    <property type="match status" value="1"/>
</dbReference>
<dbReference type="InterPro" id="IPR045246">
    <property type="entry name" value="Piwi_ago-like"/>
</dbReference>
<dbReference type="PaxDb" id="6239-K08H10.7"/>
<dbReference type="GO" id="GO:0005634">
    <property type="term" value="C:nucleus"/>
    <property type="evidence" value="ECO:0000318"/>
    <property type="project" value="GO_Central"/>
</dbReference>
<reference evidence="3 4" key="1">
    <citation type="journal article" date="1998" name="Science">
        <title>Genome sequence of the nematode C. elegans: a platform for investigating biology.</title>
        <authorList>
            <consortium name="The C. elegans sequencing consortium"/>
            <person name="Sulson J.E."/>
            <person name="Waterston R."/>
        </authorList>
    </citation>
    <scope>NUCLEOTIDE SEQUENCE [LARGE SCALE GENOMIC DNA]</scope>
    <source>
        <strain evidence="3 4">Bristol N2</strain>
    </source>
</reference>
<dbReference type="eggNOG" id="KOG1041">
    <property type="taxonomic scope" value="Eukaryota"/>
</dbReference>
<dbReference type="GO" id="GO:0004521">
    <property type="term" value="F:RNA endonuclease activity"/>
    <property type="evidence" value="ECO:0000318"/>
    <property type="project" value="GO_Central"/>
</dbReference>
<comment type="interaction">
    <interactant intactId="EBI-895898">
        <id>G5EEH0</id>
    </interactant>
    <interactant intactId="EBI-328046">
        <id>G5EBF5</id>
        <label>rde-4</label>
    </interactant>
    <organismsDiffer>false</organismsDiffer>
    <experiments>4</experiments>
</comment>
<reference evidence="3" key="4">
    <citation type="submission" date="2024-10" db="EMBL/GenBank/DDBJ databases">
        <authorList>
            <consortium name="WormBase Consortium"/>
            <person name="WormBase"/>
        </authorList>
    </citation>
    <scope>NUCLEOTIDE SEQUENCE</scope>
    <source>
        <strain evidence="3">Bristol N2</strain>
    </source>
</reference>
<evidence type="ECO:0000259" key="1">
    <source>
        <dbReference type="PROSITE" id="PS50822"/>
    </source>
</evidence>
<proteinExistence type="evidence at protein level"/>
<dbReference type="PROSITE" id="PS50822">
    <property type="entry name" value="PIWI"/>
    <property type="match status" value="1"/>
</dbReference>
<dbReference type="DIP" id="DIP-60528N"/>
<dbReference type="InterPro" id="IPR012337">
    <property type="entry name" value="RNaseH-like_sf"/>
</dbReference>
<gene>
    <name evidence="3 5" type="primary">rde-1</name>
    <name evidence="3" type="ORF">CELE_K08H10.7</name>
    <name evidence="5" type="ORF">K08H10.7</name>
</gene>
<evidence type="ECO:0007829" key="6">
    <source>
        <dbReference type="PeptideAtlas" id="G5EEH0"/>
    </source>
</evidence>
<evidence type="ECO:0000313" key="5">
    <source>
        <dbReference type="WormBase" id="K08H10.7"/>
    </source>
</evidence>
<evidence type="ECO:0000313" key="3">
    <source>
        <dbReference type="EMBL" id="CAB05546.2"/>
    </source>
</evidence>
<dbReference type="InterPro" id="IPR036397">
    <property type="entry name" value="RNaseH_sf"/>
</dbReference>
<dbReference type="WormBase" id="K08H10.7">
    <property type="protein sequence ID" value="CE28243"/>
    <property type="gene ID" value="WBGene00004323"/>
    <property type="gene designation" value="rde-1"/>
</dbReference>
<dbReference type="AGR" id="WB:WBGene00004323"/>
<dbReference type="GO" id="GO:0017151">
    <property type="term" value="F:DEAD/H-box RNA helicase binding"/>
    <property type="evidence" value="ECO:0000353"/>
    <property type="project" value="WormBase"/>
</dbReference>
<dbReference type="GO" id="GO:0035197">
    <property type="term" value="F:siRNA binding"/>
    <property type="evidence" value="ECO:0000314"/>
    <property type="project" value="WormBase"/>
</dbReference>
<keyword evidence="4" id="KW-1185">Reference proteome</keyword>
<dbReference type="Proteomes" id="UP000001940">
    <property type="component" value="Chromosome V"/>
</dbReference>
<accession>G5EEH0</accession>
<reference evidence="3" key="3">
    <citation type="submission" date="2003-03" db="EMBL/GenBank/DDBJ databases">
        <authorList>
            <person name="Sulson J.E."/>
            <person name="Waterston R."/>
        </authorList>
    </citation>
    <scope>NUCLEOTIDE SEQUENCE</scope>
    <source>
        <strain evidence="3">Bristol N2</strain>
    </source>
</reference>
<dbReference type="SMR" id="G5EEH0"/>
<dbReference type="Gene3D" id="3.30.420.10">
    <property type="entry name" value="Ribonuclease H-like superfamily/Ribonuclease H"/>
    <property type="match status" value="1"/>
</dbReference>
<dbReference type="OMA" id="VMTQKVR"/>
<organism evidence="3 4">
    <name type="scientific">Caenorhabditis elegans</name>
    <dbReference type="NCBI Taxonomy" id="6239"/>
    <lineage>
        <taxon>Eukaryota</taxon>
        <taxon>Metazoa</taxon>
        <taxon>Ecdysozoa</taxon>
        <taxon>Nematoda</taxon>
        <taxon>Chromadorea</taxon>
        <taxon>Rhabditida</taxon>
        <taxon>Rhabditina</taxon>
        <taxon>Rhabditomorpha</taxon>
        <taxon>Rhabditoidea</taxon>
        <taxon>Rhabditidae</taxon>
        <taxon>Peloderinae</taxon>
        <taxon>Caenorhabditis</taxon>
    </lineage>
</organism>
<dbReference type="Bgee" id="WBGene00004323">
    <property type="expression patterns" value="Expressed in germ line (C elegans) and 4 other cell types or tissues"/>
</dbReference>
<dbReference type="GO" id="GO:0016891">
    <property type="term" value="F:RNA endonuclease activity producing 5'-phosphomonoesters, hydrolytic mechanism"/>
    <property type="evidence" value="ECO:0000315"/>
    <property type="project" value="WormBase"/>
</dbReference>
<name>G5EEH0_CAEEL</name>
<dbReference type="PIR" id="T23510">
    <property type="entry name" value="T23510"/>
</dbReference>
<dbReference type="KEGG" id="cel:CELE_K08H10.7"/>
<dbReference type="GeneID" id="179393"/>
<dbReference type="InterPro" id="IPR003165">
    <property type="entry name" value="Piwi"/>
</dbReference>
<dbReference type="GO" id="GO:0035198">
    <property type="term" value="F:miRNA binding"/>
    <property type="evidence" value="ECO:0000318"/>
    <property type="project" value="GO_Central"/>
</dbReference>
<dbReference type="GO" id="GO:0031048">
    <property type="term" value="P:regulatory ncRNA-mediated heterochromatin formation"/>
    <property type="evidence" value="ECO:0000315"/>
    <property type="project" value="WormBase"/>
</dbReference>
<dbReference type="EMBL" id="BX284605">
    <property type="protein sequence ID" value="CAB05546.2"/>
    <property type="molecule type" value="Genomic_DNA"/>
</dbReference>
<dbReference type="RefSeq" id="NP_741611.1">
    <property type="nucleotide sequence ID" value="NM_171525.7"/>
</dbReference>
<dbReference type="Gene3D" id="3.40.50.2300">
    <property type="match status" value="1"/>
</dbReference>
<protein>
    <submittedName>
        <fullName evidence="3">Piwi domain-containing protein</fullName>
    </submittedName>
    <submittedName>
        <fullName evidence="2">RNA interference promoting factor RDE-1</fullName>
    </submittedName>
</protein>
<dbReference type="GO" id="GO:0003727">
    <property type="term" value="F:single-stranded RNA binding"/>
    <property type="evidence" value="ECO:0000318"/>
    <property type="project" value="GO_Central"/>
</dbReference>
<dbReference type="PeptideAtlas" id="G5EEH0"/>